<reference evidence="5 6" key="1">
    <citation type="submission" date="2017-04" db="EMBL/GenBank/DDBJ databases">
        <authorList>
            <person name="Afonso C.L."/>
            <person name="Miller P.J."/>
            <person name="Scott M.A."/>
            <person name="Spackman E."/>
            <person name="Goraichik I."/>
            <person name="Dimitrov K.M."/>
            <person name="Suarez D.L."/>
            <person name="Swayne D.E."/>
        </authorList>
    </citation>
    <scope>NUCLEOTIDE SEQUENCE [LARGE SCALE GENOMIC DNA]</scope>
    <source>
        <strain evidence="5 6">A2P</strain>
    </source>
</reference>
<dbReference type="Proteomes" id="UP000192936">
    <property type="component" value="Unassembled WGS sequence"/>
</dbReference>
<sequence>MTAAPWPFGALIPLRYGVILADPAWLFALRSPKGEAKSPQAHYRCMPLANIQALPVSQLAAPDCVCIMWATAPMLPQAIDTLVAWGFTFKSAGAWAKQSPTGASWGFGPGYIYRSAAEFWLLGTIGRPALRSRSIRNLIVAPRREHSRKPVQMHADIEAMFDGPYVELFARSQRPGWDCWGNETTKFEAAA</sequence>
<dbReference type="InterPro" id="IPR007757">
    <property type="entry name" value="MT-A70-like"/>
</dbReference>
<comment type="similarity">
    <text evidence="4">Belongs to the MT-A70-like family.</text>
</comment>
<dbReference type="GO" id="GO:0032259">
    <property type="term" value="P:methylation"/>
    <property type="evidence" value="ECO:0007669"/>
    <property type="project" value="UniProtKB-KW"/>
</dbReference>
<dbReference type="Pfam" id="PF05063">
    <property type="entry name" value="MT-A70"/>
    <property type="match status" value="1"/>
</dbReference>
<keyword evidence="2" id="KW-0808">Transferase</keyword>
<proteinExistence type="inferred from homology"/>
<evidence type="ECO:0000313" key="5">
    <source>
        <dbReference type="EMBL" id="SMF47735.1"/>
    </source>
</evidence>
<dbReference type="OrthoDB" id="9800596at2"/>
<evidence type="ECO:0000256" key="4">
    <source>
        <dbReference type="PROSITE-ProRule" id="PRU00489"/>
    </source>
</evidence>
<accession>A0A1X7F8P6</accession>
<dbReference type="EMBL" id="FXAK01000005">
    <property type="protein sequence ID" value="SMF47735.1"/>
    <property type="molecule type" value="Genomic_DNA"/>
</dbReference>
<dbReference type="GO" id="GO:0008757">
    <property type="term" value="F:S-adenosylmethionine-dependent methyltransferase activity"/>
    <property type="evidence" value="ECO:0007669"/>
    <property type="project" value="UniProtKB-ARBA"/>
</dbReference>
<protein>
    <submittedName>
        <fullName evidence="5">N6-adenosine-specific RNA methylase IME4</fullName>
    </submittedName>
</protein>
<keyword evidence="3" id="KW-0949">S-adenosyl-L-methionine</keyword>
<dbReference type="PANTHER" id="PTHR12829:SF7">
    <property type="entry name" value="N6-ADENOSINE-METHYLTRANSFERASE CATALYTIC SUBUNIT"/>
    <property type="match status" value="1"/>
</dbReference>
<evidence type="ECO:0000313" key="6">
    <source>
        <dbReference type="Proteomes" id="UP000192936"/>
    </source>
</evidence>
<dbReference type="GO" id="GO:0008173">
    <property type="term" value="F:RNA methyltransferase activity"/>
    <property type="evidence" value="ECO:0007669"/>
    <property type="project" value="UniProtKB-ARBA"/>
</dbReference>
<dbReference type="STRING" id="286727.SAMN02982917_2340"/>
<gene>
    <name evidence="5" type="ORF">SAMN02982917_2340</name>
</gene>
<evidence type="ECO:0000256" key="1">
    <source>
        <dbReference type="ARBA" id="ARBA00022603"/>
    </source>
</evidence>
<evidence type="ECO:0000256" key="2">
    <source>
        <dbReference type="ARBA" id="ARBA00022679"/>
    </source>
</evidence>
<dbReference type="AlphaFoldDB" id="A0A1X7F8P6"/>
<dbReference type="PROSITE" id="PS51143">
    <property type="entry name" value="MT_A70"/>
    <property type="match status" value="1"/>
</dbReference>
<keyword evidence="1 5" id="KW-0489">Methyltransferase</keyword>
<dbReference type="PANTHER" id="PTHR12829">
    <property type="entry name" value="N6-ADENOSINE-METHYLTRANSFERASE"/>
    <property type="match status" value="1"/>
</dbReference>
<organism evidence="5 6">
    <name type="scientific">Azospirillum oryzae</name>
    <dbReference type="NCBI Taxonomy" id="286727"/>
    <lineage>
        <taxon>Bacteria</taxon>
        <taxon>Pseudomonadati</taxon>
        <taxon>Pseudomonadota</taxon>
        <taxon>Alphaproteobacteria</taxon>
        <taxon>Rhodospirillales</taxon>
        <taxon>Azospirillaceae</taxon>
        <taxon>Azospirillum</taxon>
    </lineage>
</organism>
<name>A0A1X7F8P6_9PROT</name>
<evidence type="ECO:0000256" key="3">
    <source>
        <dbReference type="ARBA" id="ARBA00022691"/>
    </source>
</evidence>
<dbReference type="RefSeq" id="WP_085085447.1">
    <property type="nucleotide sequence ID" value="NZ_FXAK01000005.1"/>
</dbReference>